<gene>
    <name evidence="1" type="ORF">E8L90_05405</name>
</gene>
<dbReference type="AlphaFoldDB" id="A0A4U2Y398"/>
<keyword evidence="2" id="KW-1185">Reference proteome</keyword>
<dbReference type="EMBL" id="SZNK01000001">
    <property type="protein sequence ID" value="TKI54928.1"/>
    <property type="molecule type" value="Genomic_DNA"/>
</dbReference>
<comment type="caution">
    <text evidence="1">The sequence shown here is derived from an EMBL/GenBank/DDBJ whole genome shotgun (WGS) entry which is preliminary data.</text>
</comment>
<accession>A0A4U2Y398</accession>
<name>A0A4U2Y398_9BACL</name>
<evidence type="ECO:0000313" key="1">
    <source>
        <dbReference type="EMBL" id="TKI54928.1"/>
    </source>
</evidence>
<proteinExistence type="predicted"/>
<organism evidence="1 2">
    <name type="scientific">Brevibacillus antibioticus</name>
    <dbReference type="NCBI Taxonomy" id="2570228"/>
    <lineage>
        <taxon>Bacteria</taxon>
        <taxon>Bacillati</taxon>
        <taxon>Bacillota</taxon>
        <taxon>Bacilli</taxon>
        <taxon>Bacillales</taxon>
        <taxon>Paenibacillaceae</taxon>
        <taxon>Brevibacillus</taxon>
    </lineage>
</organism>
<protein>
    <submittedName>
        <fullName evidence="1">Uncharacterized protein</fullName>
    </submittedName>
</protein>
<dbReference type="RefSeq" id="WP_137028328.1">
    <property type="nucleotide sequence ID" value="NZ_SZNK01000001.1"/>
</dbReference>
<sequence>MLIDKQVVVIKDDGGTLPKGHHSQVFITKDHSGNDIEWFKDAAGVELEVRLFIRNGTIMYL</sequence>
<evidence type="ECO:0000313" key="2">
    <source>
        <dbReference type="Proteomes" id="UP000307841"/>
    </source>
</evidence>
<reference evidence="1 2" key="1">
    <citation type="submission" date="2019-04" db="EMBL/GenBank/DDBJ databases">
        <title>Whole genome sequencing of Brevibacillus sp. TGS2-1.</title>
        <authorList>
            <person name="Choi A."/>
        </authorList>
    </citation>
    <scope>NUCLEOTIDE SEQUENCE [LARGE SCALE GENOMIC DNA]</scope>
    <source>
        <strain evidence="1 2">TGS2-1</strain>
    </source>
</reference>
<dbReference type="Proteomes" id="UP000307841">
    <property type="component" value="Unassembled WGS sequence"/>
</dbReference>